<sequence>MHYAVALLLRQLLYIQGNSAISLSELALRAKHASSPVTQYLSATASAETEMSKVLLVHSDIFRFHATTENVELRSKLPPGAHWNSDSELLVTAYFVYVLRDINATSPARAVCFNYIICAASSAPPKCKEHLNTFYPGLEIIDTENKDETHQVSQKATTRLNNKFKLQDPERTLHQVPEDGQRHHLRHLDRSLRFSLCFFHRSLSTFLPFRKCASLESMAPPCPRLFL</sequence>
<protein>
    <recommendedName>
        <fullName evidence="4">Tick transposon</fullName>
    </recommendedName>
</protein>
<gene>
    <name evidence="2" type="ORF">HPB51_024840</name>
</gene>
<name>A0A9J6DDG7_RHIMP</name>
<reference evidence="2" key="1">
    <citation type="journal article" date="2020" name="Cell">
        <title>Large-Scale Comparative Analyses of Tick Genomes Elucidate Their Genetic Diversity and Vector Capacities.</title>
        <authorList>
            <consortium name="Tick Genome and Microbiome Consortium (TIGMIC)"/>
            <person name="Jia N."/>
            <person name="Wang J."/>
            <person name="Shi W."/>
            <person name="Du L."/>
            <person name="Sun Y."/>
            <person name="Zhan W."/>
            <person name="Jiang J.F."/>
            <person name="Wang Q."/>
            <person name="Zhang B."/>
            <person name="Ji P."/>
            <person name="Bell-Sakyi L."/>
            <person name="Cui X.M."/>
            <person name="Yuan T.T."/>
            <person name="Jiang B.G."/>
            <person name="Yang W.F."/>
            <person name="Lam T.T."/>
            <person name="Chang Q.C."/>
            <person name="Ding S.J."/>
            <person name="Wang X.J."/>
            <person name="Zhu J.G."/>
            <person name="Ruan X.D."/>
            <person name="Zhao L."/>
            <person name="Wei J.T."/>
            <person name="Ye R.Z."/>
            <person name="Que T.C."/>
            <person name="Du C.H."/>
            <person name="Zhou Y.H."/>
            <person name="Cheng J.X."/>
            <person name="Dai P.F."/>
            <person name="Guo W.B."/>
            <person name="Han X.H."/>
            <person name="Huang E.J."/>
            <person name="Li L.F."/>
            <person name="Wei W."/>
            <person name="Gao Y.C."/>
            <person name="Liu J.Z."/>
            <person name="Shao H.Z."/>
            <person name="Wang X."/>
            <person name="Wang C.C."/>
            <person name="Yang T.C."/>
            <person name="Huo Q.B."/>
            <person name="Li W."/>
            <person name="Chen H.Y."/>
            <person name="Chen S.E."/>
            <person name="Zhou L.G."/>
            <person name="Ni X.B."/>
            <person name="Tian J.H."/>
            <person name="Sheng Y."/>
            <person name="Liu T."/>
            <person name="Pan Y.S."/>
            <person name="Xia L.Y."/>
            <person name="Li J."/>
            <person name="Zhao F."/>
            <person name="Cao W.C."/>
        </authorList>
    </citation>
    <scope>NUCLEOTIDE SEQUENCE</scope>
    <source>
        <strain evidence="2">Rmic-2018</strain>
    </source>
</reference>
<dbReference type="Proteomes" id="UP000821866">
    <property type="component" value="Chromosome 8"/>
</dbReference>
<accession>A0A9J6DDG7</accession>
<keyword evidence="1" id="KW-0732">Signal</keyword>
<evidence type="ECO:0000313" key="2">
    <source>
        <dbReference type="EMBL" id="KAH8020120.1"/>
    </source>
</evidence>
<organism evidence="2 3">
    <name type="scientific">Rhipicephalus microplus</name>
    <name type="common">Cattle tick</name>
    <name type="synonym">Boophilus microplus</name>
    <dbReference type="NCBI Taxonomy" id="6941"/>
    <lineage>
        <taxon>Eukaryota</taxon>
        <taxon>Metazoa</taxon>
        <taxon>Ecdysozoa</taxon>
        <taxon>Arthropoda</taxon>
        <taxon>Chelicerata</taxon>
        <taxon>Arachnida</taxon>
        <taxon>Acari</taxon>
        <taxon>Parasitiformes</taxon>
        <taxon>Ixodida</taxon>
        <taxon>Ixodoidea</taxon>
        <taxon>Ixodidae</taxon>
        <taxon>Rhipicephalinae</taxon>
        <taxon>Rhipicephalus</taxon>
        <taxon>Boophilus</taxon>
    </lineage>
</organism>
<keyword evidence="3" id="KW-1185">Reference proteome</keyword>
<comment type="caution">
    <text evidence="2">The sequence shown here is derived from an EMBL/GenBank/DDBJ whole genome shotgun (WGS) entry which is preliminary data.</text>
</comment>
<dbReference type="EMBL" id="JABSTU010000010">
    <property type="protein sequence ID" value="KAH8020120.1"/>
    <property type="molecule type" value="Genomic_DNA"/>
</dbReference>
<feature type="signal peptide" evidence="1">
    <location>
        <begin position="1"/>
        <end position="20"/>
    </location>
</feature>
<evidence type="ECO:0000313" key="3">
    <source>
        <dbReference type="Proteomes" id="UP000821866"/>
    </source>
</evidence>
<feature type="chain" id="PRO_5039894956" description="Tick transposon" evidence="1">
    <location>
        <begin position="21"/>
        <end position="227"/>
    </location>
</feature>
<evidence type="ECO:0008006" key="4">
    <source>
        <dbReference type="Google" id="ProtNLM"/>
    </source>
</evidence>
<proteinExistence type="predicted"/>
<dbReference type="AlphaFoldDB" id="A0A9J6DDG7"/>
<reference evidence="2" key="2">
    <citation type="submission" date="2021-09" db="EMBL/GenBank/DDBJ databases">
        <authorList>
            <person name="Jia N."/>
            <person name="Wang J."/>
            <person name="Shi W."/>
            <person name="Du L."/>
            <person name="Sun Y."/>
            <person name="Zhan W."/>
            <person name="Jiang J."/>
            <person name="Wang Q."/>
            <person name="Zhang B."/>
            <person name="Ji P."/>
            <person name="Sakyi L.B."/>
            <person name="Cui X."/>
            <person name="Yuan T."/>
            <person name="Jiang B."/>
            <person name="Yang W."/>
            <person name="Lam T.T.-Y."/>
            <person name="Chang Q."/>
            <person name="Ding S."/>
            <person name="Wang X."/>
            <person name="Zhu J."/>
            <person name="Ruan X."/>
            <person name="Zhao L."/>
            <person name="Wei J."/>
            <person name="Que T."/>
            <person name="Du C."/>
            <person name="Cheng J."/>
            <person name="Dai P."/>
            <person name="Han X."/>
            <person name="Huang E."/>
            <person name="Gao Y."/>
            <person name="Liu J."/>
            <person name="Shao H."/>
            <person name="Ye R."/>
            <person name="Li L."/>
            <person name="Wei W."/>
            <person name="Wang X."/>
            <person name="Wang C."/>
            <person name="Huo Q."/>
            <person name="Li W."/>
            <person name="Guo W."/>
            <person name="Chen H."/>
            <person name="Chen S."/>
            <person name="Zhou L."/>
            <person name="Zhou L."/>
            <person name="Ni X."/>
            <person name="Tian J."/>
            <person name="Zhou Y."/>
            <person name="Sheng Y."/>
            <person name="Liu T."/>
            <person name="Pan Y."/>
            <person name="Xia L."/>
            <person name="Li J."/>
            <person name="Zhao F."/>
            <person name="Cao W."/>
        </authorList>
    </citation>
    <scope>NUCLEOTIDE SEQUENCE</scope>
    <source>
        <strain evidence="2">Rmic-2018</strain>
        <tissue evidence="2">Larvae</tissue>
    </source>
</reference>
<evidence type="ECO:0000256" key="1">
    <source>
        <dbReference type="SAM" id="SignalP"/>
    </source>
</evidence>